<accession>A0AAE9ENW0</accession>
<feature type="compositionally biased region" description="Basic residues" evidence="1">
    <location>
        <begin position="142"/>
        <end position="151"/>
    </location>
</feature>
<keyword evidence="3" id="KW-1185">Reference proteome</keyword>
<reference evidence="2 3" key="1">
    <citation type="submission" date="2022-04" db="EMBL/GenBank/DDBJ databases">
        <title>Chromosome-level reference genomes for two strains of Caenorhabditis briggsae: an improved platform for comparative genomics.</title>
        <authorList>
            <person name="Stevens L."/>
            <person name="Andersen E."/>
        </authorList>
    </citation>
    <scope>NUCLEOTIDE SEQUENCE [LARGE SCALE GENOMIC DNA]</scope>
    <source>
        <strain evidence="2">VX34</strain>
        <tissue evidence="2">Whole-organism</tissue>
    </source>
</reference>
<feature type="compositionally biased region" description="Basic residues" evidence="1">
    <location>
        <begin position="159"/>
        <end position="171"/>
    </location>
</feature>
<dbReference type="EMBL" id="CP092622">
    <property type="protein sequence ID" value="UMM23250.1"/>
    <property type="molecule type" value="Genomic_DNA"/>
</dbReference>
<protein>
    <submittedName>
        <fullName evidence="2">Uncharacterized protein</fullName>
    </submittedName>
</protein>
<name>A0AAE9ENW0_CAEBR</name>
<feature type="region of interest" description="Disordered" evidence="1">
    <location>
        <begin position="142"/>
        <end position="171"/>
    </location>
</feature>
<feature type="region of interest" description="Disordered" evidence="1">
    <location>
        <begin position="192"/>
        <end position="224"/>
    </location>
</feature>
<sequence length="224" mass="25408">MSNCQETPDVGHFAVKEDAFEVPTEASNGIHEHLAPENGNPKKITALDKEKIGGLVVNFQENRPLRDLQPMKSRARKPKKEKETASTEPQTDTKPRRTRKRCYEVAKKTGSGIATKIRKARKRPVNTNFDQLMKKFSKLRIAPARRGRKPKIVVPAKTKVPRKPRAPRRKSQSVDVLCNFFGKLCIDTAKIKKRPRKSAEQKKNEVVDRLKNSLHIGSGDEENL</sequence>
<gene>
    <name evidence="2" type="ORF">L5515_004063</name>
</gene>
<dbReference type="Proteomes" id="UP000829354">
    <property type="component" value="Chromosome III"/>
</dbReference>
<evidence type="ECO:0000256" key="1">
    <source>
        <dbReference type="SAM" id="MobiDB-lite"/>
    </source>
</evidence>
<evidence type="ECO:0000313" key="2">
    <source>
        <dbReference type="EMBL" id="UMM23250.1"/>
    </source>
</evidence>
<feature type="compositionally biased region" description="Basic and acidic residues" evidence="1">
    <location>
        <begin position="197"/>
        <end position="211"/>
    </location>
</feature>
<feature type="region of interest" description="Disordered" evidence="1">
    <location>
        <begin position="58"/>
        <end position="100"/>
    </location>
</feature>
<organism evidence="2 3">
    <name type="scientific">Caenorhabditis briggsae</name>
    <dbReference type="NCBI Taxonomy" id="6238"/>
    <lineage>
        <taxon>Eukaryota</taxon>
        <taxon>Metazoa</taxon>
        <taxon>Ecdysozoa</taxon>
        <taxon>Nematoda</taxon>
        <taxon>Chromadorea</taxon>
        <taxon>Rhabditida</taxon>
        <taxon>Rhabditina</taxon>
        <taxon>Rhabditomorpha</taxon>
        <taxon>Rhabditoidea</taxon>
        <taxon>Rhabditidae</taxon>
        <taxon>Peloderinae</taxon>
        <taxon>Caenorhabditis</taxon>
    </lineage>
</organism>
<feature type="compositionally biased region" description="Basic and acidic residues" evidence="1">
    <location>
        <begin position="80"/>
        <end position="100"/>
    </location>
</feature>
<dbReference type="AlphaFoldDB" id="A0AAE9ENW0"/>
<proteinExistence type="predicted"/>
<evidence type="ECO:0000313" key="3">
    <source>
        <dbReference type="Proteomes" id="UP000829354"/>
    </source>
</evidence>